<feature type="compositionally biased region" description="Basic and acidic residues" evidence="3">
    <location>
        <begin position="201"/>
        <end position="211"/>
    </location>
</feature>
<comment type="caution">
    <text evidence="4">The sequence shown here is derived from an EMBL/GenBank/DDBJ whole genome shotgun (WGS) entry which is preliminary data.</text>
</comment>
<dbReference type="STRING" id="6832.A0A553P767"/>
<dbReference type="GO" id="GO:0005634">
    <property type="term" value="C:nucleus"/>
    <property type="evidence" value="ECO:0007669"/>
    <property type="project" value="TreeGrafter"/>
</dbReference>
<feature type="compositionally biased region" description="Low complexity" evidence="3">
    <location>
        <begin position="59"/>
        <end position="75"/>
    </location>
</feature>
<feature type="compositionally biased region" description="Acidic residues" evidence="3">
    <location>
        <begin position="867"/>
        <end position="883"/>
    </location>
</feature>
<evidence type="ECO:0000256" key="1">
    <source>
        <dbReference type="ARBA" id="ARBA00023054"/>
    </source>
</evidence>
<evidence type="ECO:0000256" key="2">
    <source>
        <dbReference type="SAM" id="Coils"/>
    </source>
</evidence>
<gene>
    <name evidence="4" type="ORF">TCAL_11998</name>
</gene>
<dbReference type="GO" id="GO:0005737">
    <property type="term" value="C:cytoplasm"/>
    <property type="evidence" value="ECO:0007669"/>
    <property type="project" value="TreeGrafter"/>
</dbReference>
<feature type="compositionally biased region" description="Low complexity" evidence="3">
    <location>
        <begin position="180"/>
        <end position="194"/>
    </location>
</feature>
<feature type="compositionally biased region" description="Basic and acidic residues" evidence="3">
    <location>
        <begin position="78"/>
        <end position="91"/>
    </location>
</feature>
<dbReference type="PANTHER" id="PTHR24200:SF11">
    <property type="entry name" value="TOUCAN, ISOFORM A"/>
    <property type="match status" value="1"/>
</dbReference>
<protein>
    <submittedName>
        <fullName evidence="4">Uncharacterized protein</fullName>
    </submittedName>
</protein>
<organism evidence="4 5">
    <name type="scientific">Tigriopus californicus</name>
    <name type="common">Marine copepod</name>
    <dbReference type="NCBI Taxonomy" id="6832"/>
    <lineage>
        <taxon>Eukaryota</taxon>
        <taxon>Metazoa</taxon>
        <taxon>Ecdysozoa</taxon>
        <taxon>Arthropoda</taxon>
        <taxon>Crustacea</taxon>
        <taxon>Multicrustacea</taxon>
        <taxon>Hexanauplia</taxon>
        <taxon>Copepoda</taxon>
        <taxon>Harpacticoida</taxon>
        <taxon>Harpacticidae</taxon>
        <taxon>Tigriopus</taxon>
    </lineage>
</organism>
<dbReference type="EMBL" id="VCGU01000007">
    <property type="protein sequence ID" value="TRY73524.1"/>
    <property type="molecule type" value="Genomic_DNA"/>
</dbReference>
<name>A0A553P767_TIGCA</name>
<dbReference type="PANTHER" id="PTHR24200">
    <property type="entry name" value="TOUCAN, ISOFORM A"/>
    <property type="match status" value="1"/>
</dbReference>
<reference evidence="4 5" key="1">
    <citation type="journal article" date="2018" name="Nat. Ecol. Evol.">
        <title>Genomic signatures of mitonuclear coevolution across populations of Tigriopus californicus.</title>
        <authorList>
            <person name="Barreto F.S."/>
            <person name="Watson E.T."/>
            <person name="Lima T.G."/>
            <person name="Willett C.S."/>
            <person name="Edmands S."/>
            <person name="Li W."/>
            <person name="Burton R.S."/>
        </authorList>
    </citation>
    <scope>NUCLEOTIDE SEQUENCE [LARGE SCALE GENOMIC DNA]</scope>
    <source>
        <strain evidence="4 5">San Diego</strain>
    </source>
</reference>
<feature type="compositionally biased region" description="Basic and acidic residues" evidence="3">
    <location>
        <begin position="23"/>
        <end position="36"/>
    </location>
</feature>
<evidence type="ECO:0000313" key="5">
    <source>
        <dbReference type="Proteomes" id="UP000318571"/>
    </source>
</evidence>
<accession>A0A553P767</accession>
<proteinExistence type="predicted"/>
<dbReference type="Proteomes" id="UP000318571">
    <property type="component" value="Chromosome 3"/>
</dbReference>
<evidence type="ECO:0000313" key="4">
    <source>
        <dbReference type="EMBL" id="TRY73524.1"/>
    </source>
</evidence>
<feature type="coiled-coil region" evidence="2">
    <location>
        <begin position="426"/>
        <end position="543"/>
    </location>
</feature>
<dbReference type="InterPro" id="IPR051293">
    <property type="entry name" value="MTUS1/CCDC69"/>
</dbReference>
<feature type="compositionally biased region" description="Polar residues" evidence="3">
    <location>
        <begin position="163"/>
        <end position="174"/>
    </location>
</feature>
<dbReference type="GO" id="GO:0008017">
    <property type="term" value="F:microtubule binding"/>
    <property type="evidence" value="ECO:0007669"/>
    <property type="project" value="TreeGrafter"/>
</dbReference>
<keyword evidence="5" id="KW-1185">Reference proteome</keyword>
<feature type="compositionally biased region" description="Polar residues" evidence="3">
    <location>
        <begin position="140"/>
        <end position="156"/>
    </location>
</feature>
<keyword evidence="1 2" id="KW-0175">Coiled coil</keyword>
<evidence type="ECO:0000256" key="3">
    <source>
        <dbReference type="SAM" id="MobiDB-lite"/>
    </source>
</evidence>
<feature type="compositionally biased region" description="Polar residues" evidence="3">
    <location>
        <begin position="887"/>
        <end position="901"/>
    </location>
</feature>
<feature type="compositionally biased region" description="Low complexity" evidence="3">
    <location>
        <begin position="125"/>
        <end position="135"/>
    </location>
</feature>
<feature type="compositionally biased region" description="Low complexity" evidence="3">
    <location>
        <begin position="214"/>
        <end position="224"/>
    </location>
</feature>
<feature type="coiled-coil region" evidence="2">
    <location>
        <begin position="342"/>
        <end position="388"/>
    </location>
</feature>
<feature type="region of interest" description="Disordered" evidence="3">
    <location>
        <begin position="796"/>
        <end position="819"/>
    </location>
</feature>
<feature type="region of interest" description="Disordered" evidence="3">
    <location>
        <begin position="854"/>
        <end position="907"/>
    </location>
</feature>
<sequence>MSVATSVRPSSLPLPKTITRSNPAERFRQKRSESSSKENSPNLYRASLVLPTQQRVKLNSTSSSTGSNTPTTTPTYERQVKSLTPERDLHRLGGTGLRSSNPAIRKVSASSARPLLHAKNNREQSVTSVKSAKSAKPSDRVTSNNAKNSHSSTITVKTKDLRSNTSGQTSNGVSRTRKISPSSNTNNATNPVNSGRVGAKKSKDNSKDRIQNRSSSTTTTATATRYHQPDLVKVGSEFSSVEAKEREIQNLRSQVRHNAKAFDALSITFDYLANKIGGLEAPVLRQQLEDLKSRLEGREKDFVQLTNQRAHDLDTFRQETNQQKANTDLLIQEFDSKVAKVKQQHRTLLEKAQQEHKEAIEHIIETRINDLTEQDERHEHEIKGHQNQFKAQLEELEAKWQEKLLSSLEEKQEEMRKVDLLWQSKEEKWQESKRSLEDQIHTLQNEIKEHEALSRAKNKGDLQLQAVHNKIEKVNAEAESLKAVLELKTREVHVLRNEKVRLEEKLEEFDRVRLELSKASAIVEDLKAQVAKKTNVERKLSAENRKLYSNIERESCEKKRLSMENEELHWKIRQSMDGLSLSTVEGPSSGQSSLSEHYEGLNKLSCSFTEGCSKSLPPFMGRITNRPFQLHTSEYGPISESSASSADSGADFDVFDPRSLPNQGRACAAGMEAAASDSVPDSPRVLEVVKKTESVAWKLEYDELMGVFPPCYTPSPNLSRKISPKSASRSMENVHMPDHLALSRKKAVHTFEPVRESSEPIEGQSPQSMMIMTPTTPDPVNISGDFDDIGSEISSSSEIEIEDQPQNSEGGLSSPEETVEEVSQIFVAHQVQQIRKNPMNCSLPSYDLQNLFCPQPKDSGGESMMADPEDPSEFNESSGDEECSMSPGESNLMSDSLSAVSWSEECE</sequence>
<dbReference type="AlphaFoldDB" id="A0A553P767"/>
<feature type="region of interest" description="Disordered" evidence="3">
    <location>
        <begin position="1"/>
        <end position="224"/>
    </location>
</feature>
<dbReference type="OMA" id="AIMKNIN"/>